<accession>A0A9W7C1Y2</accession>
<proteinExistence type="predicted"/>
<evidence type="ECO:0000313" key="1">
    <source>
        <dbReference type="EMBL" id="GMI01727.1"/>
    </source>
</evidence>
<gene>
    <name evidence="1" type="ORF">TrLO_g11134</name>
</gene>
<keyword evidence="2" id="KW-1185">Reference proteome</keyword>
<dbReference type="OrthoDB" id="200189at2759"/>
<dbReference type="AlphaFoldDB" id="A0A9W7C1Y2"/>
<comment type="caution">
    <text evidence="1">The sequence shown here is derived from an EMBL/GenBank/DDBJ whole genome shotgun (WGS) entry which is preliminary data.</text>
</comment>
<organism evidence="1 2">
    <name type="scientific">Triparma laevis f. longispina</name>
    <dbReference type="NCBI Taxonomy" id="1714387"/>
    <lineage>
        <taxon>Eukaryota</taxon>
        <taxon>Sar</taxon>
        <taxon>Stramenopiles</taxon>
        <taxon>Ochrophyta</taxon>
        <taxon>Bolidophyceae</taxon>
        <taxon>Parmales</taxon>
        <taxon>Triparmaceae</taxon>
        <taxon>Triparma</taxon>
    </lineage>
</organism>
<reference evidence="2" key="1">
    <citation type="journal article" date="2023" name="Commun. Biol.">
        <title>Genome analysis of Parmales, the sister group of diatoms, reveals the evolutionary specialization of diatoms from phago-mixotrophs to photoautotrophs.</title>
        <authorList>
            <person name="Ban H."/>
            <person name="Sato S."/>
            <person name="Yoshikawa S."/>
            <person name="Yamada K."/>
            <person name="Nakamura Y."/>
            <person name="Ichinomiya M."/>
            <person name="Sato N."/>
            <person name="Blanc-Mathieu R."/>
            <person name="Endo H."/>
            <person name="Kuwata A."/>
            <person name="Ogata H."/>
        </authorList>
    </citation>
    <scope>NUCLEOTIDE SEQUENCE [LARGE SCALE GENOMIC DNA]</scope>
    <source>
        <strain evidence="2">NIES 3700</strain>
    </source>
</reference>
<dbReference type="EMBL" id="BRXW01000036">
    <property type="protein sequence ID" value="GMI01727.1"/>
    <property type="molecule type" value="Genomic_DNA"/>
</dbReference>
<dbReference type="Proteomes" id="UP001165122">
    <property type="component" value="Unassembled WGS sequence"/>
</dbReference>
<protein>
    <submittedName>
        <fullName evidence="1">Uncharacterized protein</fullName>
    </submittedName>
</protein>
<name>A0A9W7C1Y2_9STRA</name>
<sequence>MIQLNLEPFTSFTHEYYHEYYQFINKVDDIKFQYTFPSLFHSSDYLHATLFLSKFDEIDYELGLDSFLCIDDLIYLNSNSIEIPSSSSTFNVNIINELIVSGSIDRYHTTSSSSSSTFKSYTNPLLTSPLPTLITSPTHSFPDYKESNLIAVVLVYDDIRFLESIIDYLEYGCEKVLIFRSMIPWNGERRDLSLVDVFFEGFEEIENVEVIKGYWLSETSQRNSASTYIKTLSLQTTKSYGSLIIDGDEFWSVQTLKRIFKSIEVKGREKYNEVVRAIIEEYPEGGDFKFMDCAYKLNWMRGDMVTYFGTIQTYIEPRELLKILFYVDQDCCEFVSHREIACFKETDILKDDMVIGKVEGEGLFIDESFGVCHHLSYVRTRKELVNKFESFEHSHELIPNWVENIWDVWAGNKELEDLHPTKPEAYKRTERAEVEELTVEIINYVWGRCYLPGDVDDDARDIICGGGSNEVVDDLEINLVIRPINQIQRNGGEENSINEIIPKSMTITKTGYIAEGSTLLTKHGGTRQILTVVDTNKIEENDIQILDWAGNSEDVCGKPEFLIFILCEGVYDESTYPVFSEIANALQRSVTTVLTSKYGVYDDSTRPAVIIRKCNDLRFCKIESDRYIIVLGIHHISRYTDESGNIASVIGDFPKRDRTVVYNFEEVGKQVDFERGRMKEVLKYYEPNVWDYSEGNIENLKGSGISDVKYVPMGYVPDLYPPKISSTESSPSTTIITTDVLFYGRLNNYRASVIKLLRLKGVNVRHINANSEGVWGDDLRREIDSAKIVLSLRYFKNQEDRSHSEWKFTRFYYPLIRGTLVVSEPSGTQNEMDYWKGGLVFAEVESMATVIKRYLRDEEGREEITKEGRRLLEQVKMEEFVEPGVMEIIQRRCNNNNQ</sequence>
<evidence type="ECO:0000313" key="2">
    <source>
        <dbReference type="Proteomes" id="UP001165122"/>
    </source>
</evidence>